<dbReference type="STRING" id="1137284.GCA_001418205_00050"/>
<name>A0A0K6IGI8_9GAMM</name>
<dbReference type="RefSeq" id="WP_055461206.1">
    <property type="nucleotide sequence ID" value="NZ_CYHG01000001.1"/>
</dbReference>
<dbReference type="CDD" id="cd06223">
    <property type="entry name" value="PRTases_typeI"/>
    <property type="match status" value="1"/>
</dbReference>
<gene>
    <name evidence="4" type="ORF">Ga0061065_10151</name>
</gene>
<dbReference type="Pfam" id="PF00156">
    <property type="entry name" value="Pribosyltran"/>
    <property type="match status" value="1"/>
</dbReference>
<dbReference type="PANTHER" id="PTHR43340">
    <property type="entry name" value="HYPOXANTHINE-GUANINE PHOSPHORIBOSYLTRANSFERASE"/>
    <property type="match status" value="1"/>
</dbReference>
<dbReference type="GO" id="GO:0032263">
    <property type="term" value="P:GMP salvage"/>
    <property type="evidence" value="ECO:0007669"/>
    <property type="project" value="TreeGrafter"/>
</dbReference>
<proteinExistence type="predicted"/>
<evidence type="ECO:0000313" key="4">
    <source>
        <dbReference type="EMBL" id="CUB02219.1"/>
    </source>
</evidence>
<evidence type="ECO:0000259" key="3">
    <source>
        <dbReference type="Pfam" id="PF00156"/>
    </source>
</evidence>
<dbReference type="GO" id="GO:0004422">
    <property type="term" value="F:hypoxanthine phosphoribosyltransferase activity"/>
    <property type="evidence" value="ECO:0007669"/>
    <property type="project" value="TreeGrafter"/>
</dbReference>
<evidence type="ECO:0000256" key="1">
    <source>
        <dbReference type="ARBA" id="ARBA00048811"/>
    </source>
</evidence>
<dbReference type="OrthoDB" id="9802824at2"/>
<dbReference type="Gene3D" id="3.40.50.2020">
    <property type="match status" value="1"/>
</dbReference>
<dbReference type="GO" id="GO:0005829">
    <property type="term" value="C:cytosol"/>
    <property type="evidence" value="ECO:0007669"/>
    <property type="project" value="TreeGrafter"/>
</dbReference>
<reference evidence="5" key="1">
    <citation type="submission" date="2015-08" db="EMBL/GenBank/DDBJ databases">
        <authorList>
            <person name="Varghese N."/>
        </authorList>
    </citation>
    <scope>NUCLEOTIDE SEQUENCE [LARGE SCALE GENOMIC DNA]</scope>
    <source>
        <strain evidence="5">JCM 18476</strain>
    </source>
</reference>
<keyword evidence="5" id="KW-1185">Reference proteome</keyword>
<dbReference type="InterPro" id="IPR000836">
    <property type="entry name" value="PRTase_dom"/>
</dbReference>
<accession>A0A0K6IGI8</accession>
<dbReference type="SUPFAM" id="SSF53271">
    <property type="entry name" value="PRTase-like"/>
    <property type="match status" value="1"/>
</dbReference>
<comment type="catalytic activity">
    <reaction evidence="2">
        <text>IMP + diphosphate = hypoxanthine + 5-phospho-alpha-D-ribose 1-diphosphate</text>
        <dbReference type="Rhea" id="RHEA:17973"/>
        <dbReference type="ChEBI" id="CHEBI:17368"/>
        <dbReference type="ChEBI" id="CHEBI:33019"/>
        <dbReference type="ChEBI" id="CHEBI:58017"/>
        <dbReference type="ChEBI" id="CHEBI:58053"/>
        <dbReference type="EC" id="2.4.2.8"/>
    </reaction>
    <physiologicalReaction direction="right-to-left" evidence="2">
        <dbReference type="Rhea" id="RHEA:17975"/>
    </physiologicalReaction>
</comment>
<dbReference type="GO" id="GO:0000287">
    <property type="term" value="F:magnesium ion binding"/>
    <property type="evidence" value="ECO:0007669"/>
    <property type="project" value="TreeGrafter"/>
</dbReference>
<dbReference type="PANTHER" id="PTHR43340:SF1">
    <property type="entry name" value="HYPOXANTHINE PHOSPHORIBOSYLTRANSFERASE"/>
    <property type="match status" value="1"/>
</dbReference>
<organism evidence="4 5">
    <name type="scientific">Marinomonas fungiae</name>
    <dbReference type="NCBI Taxonomy" id="1137284"/>
    <lineage>
        <taxon>Bacteria</taxon>
        <taxon>Pseudomonadati</taxon>
        <taxon>Pseudomonadota</taxon>
        <taxon>Gammaproteobacteria</taxon>
        <taxon>Oceanospirillales</taxon>
        <taxon>Oceanospirillaceae</taxon>
        <taxon>Marinomonas</taxon>
    </lineage>
</organism>
<sequence>MHNINELNSILSEADCLVSEAQLNEALDKMAQQIIDDLADKQPIVICVMNGGLLPTGALLQRLQFPLELDYVHASRYGMNTSGSDLNWTRYPQTDFKDRVVLIVDDIFDQGHTVEAIIKWFEENGARSVYSATVINKLHDRKVEMRPDYIGLDIEDRFLFGYGMDYQGYFRNLQGIYAVKGK</sequence>
<dbReference type="Proteomes" id="UP000182769">
    <property type="component" value="Unassembled WGS sequence"/>
</dbReference>
<evidence type="ECO:0000313" key="5">
    <source>
        <dbReference type="Proteomes" id="UP000182769"/>
    </source>
</evidence>
<dbReference type="GO" id="GO:0032264">
    <property type="term" value="P:IMP salvage"/>
    <property type="evidence" value="ECO:0007669"/>
    <property type="project" value="TreeGrafter"/>
</dbReference>
<protein>
    <submittedName>
        <fullName evidence="4">Hypoxanthine-guanine phosphoribosyltransferase</fullName>
    </submittedName>
</protein>
<dbReference type="GO" id="GO:0046100">
    <property type="term" value="P:hypoxanthine metabolic process"/>
    <property type="evidence" value="ECO:0007669"/>
    <property type="project" value="TreeGrafter"/>
</dbReference>
<dbReference type="EMBL" id="CYHG01000001">
    <property type="protein sequence ID" value="CUB02219.1"/>
    <property type="molecule type" value="Genomic_DNA"/>
</dbReference>
<feature type="domain" description="Phosphoribosyltransferase" evidence="3">
    <location>
        <begin position="23"/>
        <end position="167"/>
    </location>
</feature>
<dbReference type="NCBIfam" id="NF006605">
    <property type="entry name" value="PRK09162.1"/>
    <property type="match status" value="1"/>
</dbReference>
<dbReference type="InterPro" id="IPR050408">
    <property type="entry name" value="HGPRT"/>
</dbReference>
<comment type="catalytic activity">
    <reaction evidence="1">
        <text>GMP + diphosphate = guanine + 5-phospho-alpha-D-ribose 1-diphosphate</text>
        <dbReference type="Rhea" id="RHEA:25424"/>
        <dbReference type="ChEBI" id="CHEBI:16235"/>
        <dbReference type="ChEBI" id="CHEBI:33019"/>
        <dbReference type="ChEBI" id="CHEBI:58017"/>
        <dbReference type="ChEBI" id="CHEBI:58115"/>
        <dbReference type="EC" id="2.4.2.8"/>
    </reaction>
    <physiologicalReaction direction="right-to-left" evidence="1">
        <dbReference type="Rhea" id="RHEA:25426"/>
    </physiologicalReaction>
</comment>
<dbReference type="InterPro" id="IPR029057">
    <property type="entry name" value="PRTase-like"/>
</dbReference>
<keyword evidence="4" id="KW-0328">Glycosyltransferase</keyword>
<keyword evidence="4" id="KW-0808">Transferase</keyword>
<dbReference type="GO" id="GO:0006178">
    <property type="term" value="P:guanine salvage"/>
    <property type="evidence" value="ECO:0007669"/>
    <property type="project" value="TreeGrafter"/>
</dbReference>
<dbReference type="AlphaFoldDB" id="A0A0K6IGI8"/>
<evidence type="ECO:0000256" key="2">
    <source>
        <dbReference type="ARBA" id="ARBA00049402"/>
    </source>
</evidence>